<dbReference type="RefSeq" id="XP_013789809.1">
    <property type="nucleotide sequence ID" value="XM_013934355.2"/>
</dbReference>
<keyword evidence="4" id="KW-0694">RNA-binding</keyword>
<dbReference type="PANTHER" id="PTHR42698:SF1">
    <property type="entry name" value="GTPASE ERA, MITOCHONDRIAL"/>
    <property type="match status" value="1"/>
</dbReference>
<keyword evidence="5" id="KW-0342">GTP-binding</keyword>
<dbReference type="Proteomes" id="UP000694941">
    <property type="component" value="Unplaced"/>
</dbReference>
<keyword evidence="3" id="KW-0547">Nucleotide-binding</keyword>
<dbReference type="InterPro" id="IPR006073">
    <property type="entry name" value="GTP-bd"/>
</dbReference>
<accession>A0ABM1TPH9</accession>
<dbReference type="PANTHER" id="PTHR42698">
    <property type="entry name" value="GTPASE ERA"/>
    <property type="match status" value="1"/>
</dbReference>
<dbReference type="CDD" id="cd04163">
    <property type="entry name" value="Era"/>
    <property type="match status" value="1"/>
</dbReference>
<evidence type="ECO:0000313" key="11">
    <source>
        <dbReference type="RefSeq" id="XP_013789809.1"/>
    </source>
</evidence>
<dbReference type="Pfam" id="PF07650">
    <property type="entry name" value="KH_2"/>
    <property type="match status" value="1"/>
</dbReference>
<organism evidence="9 12">
    <name type="scientific">Limulus polyphemus</name>
    <name type="common">Atlantic horseshoe crab</name>
    <dbReference type="NCBI Taxonomy" id="6850"/>
    <lineage>
        <taxon>Eukaryota</taxon>
        <taxon>Metazoa</taxon>
        <taxon>Ecdysozoa</taxon>
        <taxon>Arthropoda</taxon>
        <taxon>Chelicerata</taxon>
        <taxon>Merostomata</taxon>
        <taxon>Xiphosura</taxon>
        <taxon>Limulidae</taxon>
        <taxon>Limulus</taxon>
    </lineage>
</organism>
<dbReference type="Pfam" id="PF01926">
    <property type="entry name" value="MMR_HSR1"/>
    <property type="match status" value="1"/>
</dbReference>
<evidence type="ECO:0000256" key="5">
    <source>
        <dbReference type="ARBA" id="ARBA00023134"/>
    </source>
</evidence>
<dbReference type="GeneID" id="106473675"/>
<dbReference type="RefSeq" id="XP_022257785.1">
    <property type="nucleotide sequence ID" value="XM_022402077.1"/>
</dbReference>
<evidence type="ECO:0000256" key="4">
    <source>
        <dbReference type="ARBA" id="ARBA00022884"/>
    </source>
</evidence>
<dbReference type="Gene3D" id="3.30.300.20">
    <property type="match status" value="1"/>
</dbReference>
<dbReference type="SUPFAM" id="SSF54814">
    <property type="entry name" value="Prokaryotic type KH domain (KH-domain type II)"/>
    <property type="match status" value="1"/>
</dbReference>
<gene>
    <name evidence="10 11 12" type="primary">LOC106473675</name>
</gene>
<dbReference type="Gene3D" id="3.40.50.300">
    <property type="entry name" value="P-loop containing nucleotide triphosphate hydrolases"/>
    <property type="match status" value="1"/>
</dbReference>
<keyword evidence="9" id="KW-1185">Reference proteome</keyword>
<evidence type="ECO:0000259" key="7">
    <source>
        <dbReference type="Pfam" id="PF01926"/>
    </source>
</evidence>
<feature type="domain" description="KH type-2" evidence="8">
    <location>
        <begin position="345"/>
        <end position="396"/>
    </location>
</feature>
<dbReference type="InterPro" id="IPR027417">
    <property type="entry name" value="P-loop_NTPase"/>
</dbReference>
<dbReference type="InterPro" id="IPR030388">
    <property type="entry name" value="G_ERA_dom"/>
</dbReference>
<dbReference type="SUPFAM" id="SSF52540">
    <property type="entry name" value="P-loop containing nucleoside triphosphate hydrolases"/>
    <property type="match status" value="1"/>
</dbReference>
<protein>
    <recommendedName>
        <fullName evidence="2">GTPase Era, mitochondrial</fullName>
    </recommendedName>
    <alternativeName>
        <fullName evidence="6">ERA-like protein 1</fullName>
    </alternativeName>
</protein>
<dbReference type="HAMAP" id="MF_00367">
    <property type="entry name" value="GTPase_Era"/>
    <property type="match status" value="1"/>
</dbReference>
<evidence type="ECO:0000256" key="2">
    <source>
        <dbReference type="ARBA" id="ARBA00019149"/>
    </source>
</evidence>
<evidence type="ECO:0000313" key="10">
    <source>
        <dbReference type="RefSeq" id="XP_013789808.1"/>
    </source>
</evidence>
<evidence type="ECO:0000313" key="12">
    <source>
        <dbReference type="RefSeq" id="XP_022257785.1"/>
    </source>
</evidence>
<dbReference type="InterPro" id="IPR004044">
    <property type="entry name" value="KH_dom_type_2"/>
</dbReference>
<dbReference type="CDD" id="cd22534">
    <property type="entry name" value="KH-II_Era"/>
    <property type="match status" value="1"/>
</dbReference>
<dbReference type="NCBIfam" id="TIGR00231">
    <property type="entry name" value="small_GTP"/>
    <property type="match status" value="1"/>
</dbReference>
<evidence type="ECO:0000256" key="1">
    <source>
        <dbReference type="ARBA" id="ARBA00007921"/>
    </source>
</evidence>
<dbReference type="RefSeq" id="XP_013789808.1">
    <property type="nucleotide sequence ID" value="XM_013934354.2"/>
</dbReference>
<feature type="domain" description="G" evidence="7">
    <location>
        <begin position="72"/>
        <end position="194"/>
    </location>
</feature>
<sequence length="398" mass="44680">MVLVGEIVAGLQKCSRTLFYCTNRKGLKLLHRFNVNFSSKAATEKSVPNTLDEYKDQLRCSPVQPNDPRLLKVSILGEPNAGKSTLTNSLLGWRVCSVSRKVHTTRRNTAAVLTEGNTQIVFLDTPGLVTPDHGKKHHLDSTLTTGPSKSVQHADTILVVVDVSNKWTRNHLDPGILKLLHRYPNKDCVLVLNKIDLLQSKQKLLEVSRSLTMGKVGGKDMPAFPSRRKNQKISLNSLFKVTEDKLEENNKVDTETGWPNFSRVFMISALDGNGVADLKTYFLETAHPSSWLYHCSMVTDQSPLEVVQMAVREKILEYLPKEIPYNLNLDIEMWEVDDAGVLKVAMSVICPRRGLVKILIGHRGRMISRIAEEAKQAVANTFHCDVSLKLIVKYKEDQ</sequence>
<proteinExistence type="inferred from homology"/>
<dbReference type="InterPro" id="IPR005662">
    <property type="entry name" value="GTPase_Era-like"/>
</dbReference>
<dbReference type="InterPro" id="IPR009019">
    <property type="entry name" value="KH_sf_prok-type"/>
</dbReference>
<dbReference type="InterPro" id="IPR005225">
    <property type="entry name" value="Small_GTP-bd"/>
</dbReference>
<dbReference type="InterPro" id="IPR015946">
    <property type="entry name" value="KH_dom-like_a/b"/>
</dbReference>
<evidence type="ECO:0000256" key="3">
    <source>
        <dbReference type="ARBA" id="ARBA00022741"/>
    </source>
</evidence>
<reference evidence="10 11" key="1">
    <citation type="submission" date="2025-05" db="UniProtKB">
        <authorList>
            <consortium name="RefSeq"/>
        </authorList>
    </citation>
    <scope>IDENTIFICATION</scope>
    <source>
        <tissue evidence="10 11">Muscle</tissue>
    </source>
</reference>
<evidence type="ECO:0000259" key="8">
    <source>
        <dbReference type="Pfam" id="PF07650"/>
    </source>
</evidence>
<evidence type="ECO:0000256" key="6">
    <source>
        <dbReference type="ARBA" id="ARBA00030975"/>
    </source>
</evidence>
<evidence type="ECO:0000313" key="9">
    <source>
        <dbReference type="Proteomes" id="UP000694941"/>
    </source>
</evidence>
<name>A0ABM1TPH9_LIMPO</name>
<comment type="similarity">
    <text evidence="1">Belongs to the TRAFAC class TrmE-Era-EngA-EngB-Septin-like GTPase superfamily. Era GTPase family.</text>
</comment>